<gene>
    <name evidence="9" type="ORF">RGQ29_018788</name>
</gene>
<keyword evidence="5" id="KW-0804">Transcription</keyword>
<evidence type="ECO:0000313" key="9">
    <source>
        <dbReference type="EMBL" id="KAK4587505.1"/>
    </source>
</evidence>
<keyword evidence="3" id="KW-0805">Transcription regulation</keyword>
<keyword evidence="4" id="KW-0175">Coiled coil</keyword>
<dbReference type="NCBIfam" id="TIGR01557">
    <property type="entry name" value="myb_SHAQKYF"/>
    <property type="match status" value="1"/>
</dbReference>
<dbReference type="SUPFAM" id="SSF46689">
    <property type="entry name" value="Homeodomain-like"/>
    <property type="match status" value="1"/>
</dbReference>
<dbReference type="EMBL" id="JAXUIC010000005">
    <property type="protein sequence ID" value="KAK4587505.1"/>
    <property type="molecule type" value="Genomic_DNA"/>
</dbReference>
<feature type="region of interest" description="Disordered" evidence="7">
    <location>
        <begin position="359"/>
        <end position="385"/>
    </location>
</feature>
<feature type="domain" description="HTH myb-type" evidence="8">
    <location>
        <begin position="300"/>
        <end position="353"/>
    </location>
</feature>
<feature type="compositionally biased region" description="Basic and acidic residues" evidence="7">
    <location>
        <begin position="359"/>
        <end position="371"/>
    </location>
</feature>
<dbReference type="InterPro" id="IPR009057">
    <property type="entry name" value="Homeodomain-like_sf"/>
</dbReference>
<evidence type="ECO:0000256" key="7">
    <source>
        <dbReference type="SAM" id="MobiDB-lite"/>
    </source>
</evidence>
<dbReference type="PANTHER" id="PTHR31499">
    <property type="entry name" value="MYB FAMILY TRANSCRIPTION FACTOR PHL11"/>
    <property type="match status" value="1"/>
</dbReference>
<accession>A0AAN7F7N9</accession>
<dbReference type="GO" id="GO:0003677">
    <property type="term" value="F:DNA binding"/>
    <property type="evidence" value="ECO:0007669"/>
    <property type="project" value="InterPro"/>
</dbReference>
<proteinExistence type="inferred from homology"/>
<evidence type="ECO:0000256" key="3">
    <source>
        <dbReference type="ARBA" id="ARBA00023015"/>
    </source>
</evidence>
<reference evidence="9 10" key="1">
    <citation type="journal article" date="2023" name="G3 (Bethesda)">
        <title>A haplotype-resolved chromosome-scale genome for Quercus rubra L. provides insights into the genetics of adaptive traits for red oak species.</title>
        <authorList>
            <person name="Kapoor B."/>
            <person name="Jenkins J."/>
            <person name="Schmutz J."/>
            <person name="Zhebentyayeva T."/>
            <person name="Kuelheim C."/>
            <person name="Coggeshall M."/>
            <person name="Heim C."/>
            <person name="Lasky J.R."/>
            <person name="Leites L."/>
            <person name="Islam-Faridi N."/>
            <person name="Romero-Severson J."/>
            <person name="DeLeo V.L."/>
            <person name="Lucas S.M."/>
            <person name="Lazic D."/>
            <person name="Gailing O."/>
            <person name="Carlson J."/>
            <person name="Staton M."/>
        </authorList>
    </citation>
    <scope>NUCLEOTIDE SEQUENCE [LARGE SCALE GENOMIC DNA]</scope>
    <source>
        <strain evidence="9">Pseudo-F2</strain>
    </source>
</reference>
<evidence type="ECO:0000256" key="6">
    <source>
        <dbReference type="ARBA" id="ARBA00023242"/>
    </source>
</evidence>
<comment type="subcellular location">
    <subcellularLocation>
        <location evidence="1">Nucleus</location>
    </subcellularLocation>
</comment>
<organism evidence="9 10">
    <name type="scientific">Quercus rubra</name>
    <name type="common">Northern red oak</name>
    <name type="synonym">Quercus borealis</name>
    <dbReference type="NCBI Taxonomy" id="3512"/>
    <lineage>
        <taxon>Eukaryota</taxon>
        <taxon>Viridiplantae</taxon>
        <taxon>Streptophyta</taxon>
        <taxon>Embryophyta</taxon>
        <taxon>Tracheophyta</taxon>
        <taxon>Spermatophyta</taxon>
        <taxon>Magnoliopsida</taxon>
        <taxon>eudicotyledons</taxon>
        <taxon>Gunneridae</taxon>
        <taxon>Pentapetalae</taxon>
        <taxon>rosids</taxon>
        <taxon>fabids</taxon>
        <taxon>Fagales</taxon>
        <taxon>Fagaceae</taxon>
        <taxon>Quercus</taxon>
    </lineage>
</organism>
<comment type="similarity">
    <text evidence="2">Belongs to the MYB-CC family.</text>
</comment>
<feature type="region of interest" description="Disordered" evidence="7">
    <location>
        <begin position="441"/>
        <end position="515"/>
    </location>
</feature>
<dbReference type="GO" id="GO:0005634">
    <property type="term" value="C:nucleus"/>
    <property type="evidence" value="ECO:0007669"/>
    <property type="project" value="UniProtKB-SubCell"/>
</dbReference>
<feature type="compositionally biased region" description="Polar residues" evidence="7">
    <location>
        <begin position="441"/>
        <end position="456"/>
    </location>
</feature>
<evidence type="ECO:0000259" key="8">
    <source>
        <dbReference type="PROSITE" id="PS51294"/>
    </source>
</evidence>
<comment type="caution">
    <text evidence="9">The sequence shown here is derived from an EMBL/GenBank/DDBJ whole genome shotgun (WGS) entry which is preliminary data.</text>
</comment>
<dbReference type="GO" id="GO:0003700">
    <property type="term" value="F:DNA-binding transcription factor activity"/>
    <property type="evidence" value="ECO:0007669"/>
    <property type="project" value="InterPro"/>
</dbReference>
<dbReference type="FunFam" id="1.10.10.60:FF:000002">
    <property type="entry name" value="Myb family transcription factor"/>
    <property type="match status" value="1"/>
</dbReference>
<feature type="compositionally biased region" description="Polar residues" evidence="7">
    <location>
        <begin position="95"/>
        <end position="104"/>
    </location>
</feature>
<sequence>MTFLCNAPIYLVYSTQGSLQLWMRVRLPSKTMNHNSIISSEQSEATRGVKQPYYATLSPVHNFFTIESEGNSLSASECSSSHPLPFIHTESFSSPTHTRASTVHPQKHCLKSGSNSPLSPGSYVQNSKSSFSRASVFCTSLYQSSSSSETHRQLGNLPFLPHPPSYNQSISAVDSKAPLLFSGDIDNQYDEEHSDALMKDFLNFPGDASDELHGVSCASDSLALTEQLELQFFSDELDMAITDHGENPRLDEIYETPQAPSKPAIELTCNQSSHSVVEALDDLSSQPSPGSAALHKPRMRWTPELHERFVEAVSKLDGAEKATPKGVLKLMNVEGLTIYHVKSHLQKYRLAKYMPEKKEEKKASSSEEKKAASTSNESDGRRKGSMQITEALRMQIEVQKQLHEQLEVQRALQLRIEEHARYLQKILEEQQKAGIALISPPTLSSLANPQQDSEMQPSSPSAGASPPHPDESTPLSSKHKVTDSSDSKPRVCSKRLRLEEKQESCSDETVARNAV</sequence>
<dbReference type="Pfam" id="PF00249">
    <property type="entry name" value="Myb_DNA-binding"/>
    <property type="match status" value="1"/>
</dbReference>
<evidence type="ECO:0000256" key="1">
    <source>
        <dbReference type="ARBA" id="ARBA00004123"/>
    </source>
</evidence>
<dbReference type="InterPro" id="IPR017930">
    <property type="entry name" value="Myb_dom"/>
</dbReference>
<dbReference type="PANTHER" id="PTHR31499:SF85">
    <property type="entry name" value="TRANSCRIPTION FACTOR MYB-RELATED FAMILY"/>
    <property type="match status" value="1"/>
</dbReference>
<evidence type="ECO:0000313" key="10">
    <source>
        <dbReference type="Proteomes" id="UP001324115"/>
    </source>
</evidence>
<keyword evidence="6" id="KW-0539">Nucleus</keyword>
<evidence type="ECO:0000256" key="4">
    <source>
        <dbReference type="ARBA" id="ARBA00023054"/>
    </source>
</evidence>
<dbReference type="Gene3D" id="1.10.10.60">
    <property type="entry name" value="Homeodomain-like"/>
    <property type="match status" value="1"/>
</dbReference>
<protein>
    <recommendedName>
        <fullName evidence="8">HTH myb-type domain-containing protein</fullName>
    </recommendedName>
</protein>
<name>A0AAN7F7N9_QUERU</name>
<dbReference type="Proteomes" id="UP001324115">
    <property type="component" value="Unassembled WGS sequence"/>
</dbReference>
<dbReference type="InterPro" id="IPR006447">
    <property type="entry name" value="Myb_dom_plants"/>
</dbReference>
<dbReference type="EMBL" id="JAXUIC010000005">
    <property type="protein sequence ID" value="KAK4587506.1"/>
    <property type="molecule type" value="Genomic_DNA"/>
</dbReference>
<feature type="compositionally biased region" description="Basic and acidic residues" evidence="7">
    <location>
        <begin position="480"/>
        <end position="489"/>
    </location>
</feature>
<dbReference type="PROSITE" id="PS51294">
    <property type="entry name" value="HTH_MYB"/>
    <property type="match status" value="1"/>
</dbReference>
<evidence type="ECO:0000256" key="5">
    <source>
        <dbReference type="ARBA" id="ARBA00023163"/>
    </source>
</evidence>
<dbReference type="AlphaFoldDB" id="A0AAN7F7N9"/>
<evidence type="ECO:0000256" key="2">
    <source>
        <dbReference type="ARBA" id="ARBA00006783"/>
    </source>
</evidence>
<feature type="region of interest" description="Disordered" evidence="7">
    <location>
        <begin position="95"/>
        <end position="124"/>
    </location>
</feature>
<dbReference type="Pfam" id="PF14379">
    <property type="entry name" value="Myb_CC_LHEQLE"/>
    <property type="match status" value="1"/>
</dbReference>
<dbReference type="InterPro" id="IPR001005">
    <property type="entry name" value="SANT/Myb"/>
</dbReference>
<keyword evidence="10" id="KW-1185">Reference proteome</keyword>
<dbReference type="InterPro" id="IPR025756">
    <property type="entry name" value="Myb_CC_LHEQLE"/>
</dbReference>
<feature type="compositionally biased region" description="Polar residues" evidence="7">
    <location>
        <begin position="112"/>
        <end position="124"/>
    </location>
</feature>
<dbReference type="InterPro" id="IPR046955">
    <property type="entry name" value="PHR1-like"/>
</dbReference>